<evidence type="ECO:0000256" key="3">
    <source>
        <dbReference type="ARBA" id="ARBA00023002"/>
    </source>
</evidence>
<keyword evidence="5" id="KW-0274">FAD</keyword>
<evidence type="ECO:0000256" key="4">
    <source>
        <dbReference type="ARBA" id="ARBA00023062"/>
    </source>
</evidence>
<keyword evidence="4 5" id="KW-0642">Proline metabolism</keyword>
<sequence length="484" mass="53981">MSFIARRSLLRVTTPRAIGAPLTSYQHLQRFWMHSSELKNVISHHQRTNTVAEPPMVLPTAKSTTIEPKTIPLSILPLRMIIRSLIITSIYSSAILQNSSLRILWIIAHAENTILSHEKNPILKFLLKETFYAQFCAGETPAEVRSTVTGLRDIGFAGVILSHAKETAVQEEEAKGTTTHNISEETAHDVTAEIQPWVDSVVETIKMTEPNDYVALKFSGAGRLALYNLSQNIGPSPYLSKSIHDICTLARQRRAHLLIDAEHDCLQEGVDKWTMIYARSHNSSVDTATIYGTYQAYRKVTPANISRHLAEAQEGGFTLGVKLVRGAYLDSDPRHCFHDTKAETDDCYNAISSAIITRQWGSVVDGNGEFPNVHMVLATHNAESVNQARAICDAGRAKTGIVFAQLQGMADEVGCELIQSNSGRNSVALPIYKYVVWGNLADCMKYLLRRAYENRDAIQRTERGRKVMWAELIRRCKMPLSFSG</sequence>
<dbReference type="Pfam" id="PF01619">
    <property type="entry name" value="Pro_dh"/>
    <property type="match status" value="1"/>
</dbReference>
<dbReference type="RefSeq" id="XP_031089951.1">
    <property type="nucleotide sequence ID" value="XM_031224720.1"/>
</dbReference>
<dbReference type="GO" id="GO:0004657">
    <property type="term" value="F:proline dehydrogenase activity"/>
    <property type="evidence" value="ECO:0007669"/>
    <property type="project" value="UniProtKB-EC"/>
</dbReference>
<reference evidence="8" key="1">
    <citation type="journal article" date="2016" name="Genome Biol. Evol.">
        <title>Comparative 'omics' of the Fusarium fujikuroi species complex highlights differences in genetic potential and metabolite synthesis.</title>
        <authorList>
            <person name="Niehaus E.-M."/>
            <person name="Muensterkoetter M."/>
            <person name="Proctor R.H."/>
            <person name="Brown D.W."/>
            <person name="Sharon A."/>
            <person name="Idan Y."/>
            <person name="Oren-Young L."/>
            <person name="Sieber C.M."/>
            <person name="Novak O."/>
            <person name="Pencik A."/>
            <person name="Tarkowska D."/>
            <person name="Hromadova K."/>
            <person name="Freeman S."/>
            <person name="Maymon M."/>
            <person name="Elazar M."/>
            <person name="Youssef S.A."/>
            <person name="El-Shabrawy E.S.M."/>
            <person name="Shalaby A.B.A."/>
            <person name="Houterman P."/>
            <person name="Brock N.L."/>
            <person name="Burkhardt I."/>
            <person name="Tsavkelova E.A."/>
            <person name="Dickschat J.S."/>
            <person name="Galuszka P."/>
            <person name="Gueldener U."/>
            <person name="Tudzynski B."/>
        </authorList>
    </citation>
    <scope>NUCLEOTIDE SEQUENCE [LARGE SCALE GENOMIC DNA]</scope>
    <source>
        <strain evidence="8">ET1</strain>
    </source>
</reference>
<comment type="function">
    <text evidence="5">Converts proline to delta-1-pyrroline-5-carboxylate.</text>
</comment>
<comment type="cofactor">
    <cofactor evidence="5">
        <name>FAD</name>
        <dbReference type="ChEBI" id="CHEBI:57692"/>
    </cofactor>
</comment>
<protein>
    <recommendedName>
        <fullName evidence="2 5">Proline dehydrogenase</fullName>
        <ecNumber evidence="2 5">1.5.5.2</ecNumber>
    </recommendedName>
</protein>
<dbReference type="GO" id="GO:0005739">
    <property type="term" value="C:mitochondrion"/>
    <property type="evidence" value="ECO:0007669"/>
    <property type="project" value="TreeGrafter"/>
</dbReference>
<name>A0A1L7WA42_FUSPR</name>
<dbReference type="EMBL" id="FJOF01000016">
    <property type="protein sequence ID" value="CZR49449.1"/>
    <property type="molecule type" value="Genomic_DNA"/>
</dbReference>
<keyword evidence="3 5" id="KW-0560">Oxidoreductase</keyword>
<dbReference type="AlphaFoldDB" id="A0A1L7WA42"/>
<dbReference type="GeneID" id="42053686"/>
<evidence type="ECO:0000256" key="1">
    <source>
        <dbReference type="ARBA" id="ARBA00005869"/>
    </source>
</evidence>
<gene>
    <name evidence="7" type="ORF">FPRO_08810</name>
</gene>
<dbReference type="PANTHER" id="PTHR13914">
    <property type="entry name" value="PROLINE OXIDASE"/>
    <property type="match status" value="1"/>
</dbReference>
<evidence type="ECO:0000313" key="7">
    <source>
        <dbReference type="EMBL" id="CZR49449.1"/>
    </source>
</evidence>
<keyword evidence="5" id="KW-0285">Flavoprotein</keyword>
<dbReference type="Proteomes" id="UP000183971">
    <property type="component" value="Unassembled WGS sequence"/>
</dbReference>
<dbReference type="InterPro" id="IPR015659">
    <property type="entry name" value="Proline_oxidase"/>
</dbReference>
<evidence type="ECO:0000256" key="5">
    <source>
        <dbReference type="RuleBase" id="RU364054"/>
    </source>
</evidence>
<evidence type="ECO:0000259" key="6">
    <source>
        <dbReference type="Pfam" id="PF01619"/>
    </source>
</evidence>
<evidence type="ECO:0000256" key="2">
    <source>
        <dbReference type="ARBA" id="ARBA00012695"/>
    </source>
</evidence>
<comment type="caution">
    <text evidence="7">The sequence shown here is derived from an EMBL/GenBank/DDBJ whole genome shotgun (WGS) entry which is preliminary data.</text>
</comment>
<keyword evidence="8" id="KW-1185">Reference proteome</keyword>
<dbReference type="GO" id="GO:0071949">
    <property type="term" value="F:FAD binding"/>
    <property type="evidence" value="ECO:0007669"/>
    <property type="project" value="TreeGrafter"/>
</dbReference>
<dbReference type="EC" id="1.5.5.2" evidence="2 5"/>
<evidence type="ECO:0000313" key="8">
    <source>
        <dbReference type="Proteomes" id="UP000183971"/>
    </source>
</evidence>
<dbReference type="SUPFAM" id="SSF51730">
    <property type="entry name" value="FAD-linked oxidoreductase"/>
    <property type="match status" value="1"/>
</dbReference>
<dbReference type="InterPro" id="IPR002872">
    <property type="entry name" value="Proline_DH_dom"/>
</dbReference>
<dbReference type="Gene3D" id="3.20.20.220">
    <property type="match status" value="1"/>
</dbReference>
<proteinExistence type="inferred from homology"/>
<dbReference type="VEuPathDB" id="FungiDB:FPRO_08810"/>
<comment type="similarity">
    <text evidence="1 5">Belongs to the proline oxidase family.</text>
</comment>
<dbReference type="PANTHER" id="PTHR13914:SF30">
    <property type="entry name" value="PROLINE DEHYDROGENASE"/>
    <property type="match status" value="1"/>
</dbReference>
<accession>A0A1L7WA42</accession>
<dbReference type="GO" id="GO:0010133">
    <property type="term" value="P:L-proline catabolic process to L-glutamate"/>
    <property type="evidence" value="ECO:0007669"/>
    <property type="project" value="TreeGrafter"/>
</dbReference>
<dbReference type="InterPro" id="IPR029041">
    <property type="entry name" value="FAD-linked_oxidoreductase-like"/>
</dbReference>
<feature type="domain" description="Proline dehydrogenase" evidence="6">
    <location>
        <begin position="146"/>
        <end position="461"/>
    </location>
</feature>
<organism evidence="7 8">
    <name type="scientific">Fusarium proliferatum (strain ET1)</name>
    <name type="common">Orchid endophyte fungus</name>
    <dbReference type="NCBI Taxonomy" id="1227346"/>
    <lineage>
        <taxon>Eukaryota</taxon>
        <taxon>Fungi</taxon>
        <taxon>Dikarya</taxon>
        <taxon>Ascomycota</taxon>
        <taxon>Pezizomycotina</taxon>
        <taxon>Sordariomycetes</taxon>
        <taxon>Hypocreomycetidae</taxon>
        <taxon>Hypocreales</taxon>
        <taxon>Nectriaceae</taxon>
        <taxon>Fusarium</taxon>
        <taxon>Fusarium fujikuroi species complex</taxon>
    </lineage>
</organism>
<comment type="catalytic activity">
    <reaction evidence="5">
        <text>L-proline + a quinone = (S)-1-pyrroline-5-carboxylate + a quinol + H(+)</text>
        <dbReference type="Rhea" id="RHEA:23784"/>
        <dbReference type="ChEBI" id="CHEBI:15378"/>
        <dbReference type="ChEBI" id="CHEBI:17388"/>
        <dbReference type="ChEBI" id="CHEBI:24646"/>
        <dbReference type="ChEBI" id="CHEBI:60039"/>
        <dbReference type="ChEBI" id="CHEBI:132124"/>
        <dbReference type="EC" id="1.5.5.2"/>
    </reaction>
</comment>